<accession>A0A2G6E0A8</accession>
<evidence type="ECO:0000256" key="2">
    <source>
        <dbReference type="ARBA" id="ARBA00022649"/>
    </source>
</evidence>
<protein>
    <submittedName>
        <fullName evidence="3">Type II toxin-antitoxin system antitoxin, RelB/DinJ family</fullName>
    </submittedName>
</protein>
<evidence type="ECO:0000256" key="1">
    <source>
        <dbReference type="ARBA" id="ARBA00010562"/>
    </source>
</evidence>
<dbReference type="Pfam" id="PF04221">
    <property type="entry name" value="RelB"/>
    <property type="match status" value="1"/>
</dbReference>
<keyword evidence="2" id="KW-1277">Toxin-antitoxin system</keyword>
<dbReference type="InterPro" id="IPR007337">
    <property type="entry name" value="RelB/DinJ"/>
</dbReference>
<comment type="caution">
    <text evidence="3">The sequence shown here is derived from an EMBL/GenBank/DDBJ whole genome shotgun (WGS) entry which is preliminary data.</text>
</comment>
<organism evidence="3 4">
    <name type="scientific">candidate division KSB3 bacterium</name>
    <dbReference type="NCBI Taxonomy" id="2044937"/>
    <lineage>
        <taxon>Bacteria</taxon>
        <taxon>candidate division KSB3</taxon>
    </lineage>
</organism>
<evidence type="ECO:0000313" key="4">
    <source>
        <dbReference type="Proteomes" id="UP000229740"/>
    </source>
</evidence>
<name>A0A2G6E0A8_9BACT</name>
<proteinExistence type="inferred from homology"/>
<sequence>MRATHIPMQDAVVRARVDSELKRDTEKVFERLGLTTTEAIRLFLAQVKLREGLPFEVRIPTDNRDVLLSPASRQSALDSVSDD</sequence>
<dbReference type="PANTHER" id="PTHR38781:SF1">
    <property type="entry name" value="ANTITOXIN DINJ-RELATED"/>
    <property type="match status" value="1"/>
</dbReference>
<reference evidence="3 4" key="1">
    <citation type="submission" date="2017-10" db="EMBL/GenBank/DDBJ databases">
        <title>Novel microbial diversity and functional potential in the marine mammal oral microbiome.</title>
        <authorList>
            <person name="Dudek N.K."/>
            <person name="Sun C.L."/>
            <person name="Burstein D."/>
            <person name="Kantor R.S."/>
            <person name="Aliaga Goltsman D.S."/>
            <person name="Bik E.M."/>
            <person name="Thomas B.C."/>
            <person name="Banfield J.F."/>
            <person name="Relman D.A."/>
        </authorList>
    </citation>
    <scope>NUCLEOTIDE SEQUENCE [LARGE SCALE GENOMIC DNA]</scope>
    <source>
        <strain evidence="3">DOLZORAL124_49_17</strain>
    </source>
</reference>
<dbReference type="AlphaFoldDB" id="A0A2G6E0A8"/>
<evidence type="ECO:0000313" key="3">
    <source>
        <dbReference type="EMBL" id="PID55484.1"/>
    </source>
</evidence>
<comment type="similarity">
    <text evidence="1">Belongs to the RelB/DinJ antitoxin family.</text>
</comment>
<dbReference type="EMBL" id="PDPS01000093">
    <property type="protein sequence ID" value="PID55484.1"/>
    <property type="molecule type" value="Genomic_DNA"/>
</dbReference>
<dbReference type="Proteomes" id="UP000229740">
    <property type="component" value="Unassembled WGS sequence"/>
</dbReference>
<dbReference type="InterPro" id="IPR013321">
    <property type="entry name" value="Arc_rbn_hlx_hlx"/>
</dbReference>
<dbReference type="NCBIfam" id="TIGR02384">
    <property type="entry name" value="RelB_DinJ"/>
    <property type="match status" value="1"/>
</dbReference>
<dbReference type="GO" id="GO:0006355">
    <property type="term" value="P:regulation of DNA-templated transcription"/>
    <property type="evidence" value="ECO:0007669"/>
    <property type="project" value="InterPro"/>
</dbReference>
<dbReference type="Gene3D" id="1.10.1220.10">
    <property type="entry name" value="Met repressor-like"/>
    <property type="match status" value="1"/>
</dbReference>
<gene>
    <name evidence="3" type="ORF">CSB45_15800</name>
</gene>
<dbReference type="PANTHER" id="PTHR38781">
    <property type="entry name" value="ANTITOXIN DINJ-RELATED"/>
    <property type="match status" value="1"/>
</dbReference>
<dbReference type="GO" id="GO:0006351">
    <property type="term" value="P:DNA-templated transcription"/>
    <property type="evidence" value="ECO:0007669"/>
    <property type="project" value="TreeGrafter"/>
</dbReference>